<evidence type="ECO:0000313" key="3">
    <source>
        <dbReference type="EMBL" id="CAG9292835.1"/>
    </source>
</evidence>
<keyword evidence="2" id="KW-0812">Transmembrane</keyword>
<dbReference type="Proteomes" id="UP000836788">
    <property type="component" value="Chromosome 7"/>
</dbReference>
<dbReference type="EMBL" id="OU594948">
    <property type="protein sequence ID" value="CAG9292835.1"/>
    <property type="molecule type" value="Genomic_DNA"/>
</dbReference>
<protein>
    <submittedName>
        <fullName evidence="3">Uncharacterized protein</fullName>
    </submittedName>
</protein>
<dbReference type="Pfam" id="PF09803">
    <property type="entry name" value="Pet100"/>
    <property type="match status" value="1"/>
</dbReference>
<dbReference type="GO" id="GO:0005739">
    <property type="term" value="C:mitochondrion"/>
    <property type="evidence" value="ECO:0007669"/>
    <property type="project" value="InterPro"/>
</dbReference>
<feature type="transmembrane region" description="Helical" evidence="2">
    <location>
        <begin position="12"/>
        <end position="29"/>
    </location>
</feature>
<evidence type="ECO:0000256" key="2">
    <source>
        <dbReference type="SAM" id="Phobius"/>
    </source>
</evidence>
<evidence type="ECO:0000256" key="1">
    <source>
        <dbReference type="SAM" id="Coils"/>
    </source>
</evidence>
<sequence length="119" mass="14345">MAKGRQGFYLEGWKFAIYLVIPITASWYFNDPERRKSSADYWKYIQYPANPNTNMKEQLEDLRKKQAQRQVYRDQMQELQAQAARSRQEVTEELDSNTKQSWWRWVPFSGRKESSPNQD</sequence>
<accession>A0A8J9TF51</accession>
<name>A0A8J9TF51_PHATR</name>
<keyword evidence="2" id="KW-1133">Transmembrane helix</keyword>
<dbReference type="GO" id="GO:0033617">
    <property type="term" value="P:mitochondrial respiratory chain complex IV assembly"/>
    <property type="evidence" value="ECO:0007669"/>
    <property type="project" value="InterPro"/>
</dbReference>
<keyword evidence="2" id="KW-0472">Membrane</keyword>
<reference evidence="3" key="1">
    <citation type="submission" date="2022-02" db="EMBL/GenBank/DDBJ databases">
        <authorList>
            <person name="Giguere J D."/>
        </authorList>
    </citation>
    <scope>NUCLEOTIDE SEQUENCE</scope>
    <source>
        <strain evidence="3">CCAP 1055/1</strain>
    </source>
</reference>
<gene>
    <name evidence="3" type="ORF">PTTT1_LOCUS49632</name>
</gene>
<feature type="coiled-coil region" evidence="1">
    <location>
        <begin position="55"/>
        <end position="96"/>
    </location>
</feature>
<keyword evidence="1" id="KW-0175">Coiled coil</keyword>
<proteinExistence type="predicted"/>
<dbReference type="AlphaFoldDB" id="A0A8J9TF51"/>
<dbReference type="InterPro" id="IPR018625">
    <property type="entry name" value="Pet100"/>
</dbReference>
<organism evidence="3">
    <name type="scientific">Phaeodactylum tricornutum</name>
    <name type="common">Diatom</name>
    <dbReference type="NCBI Taxonomy" id="2850"/>
    <lineage>
        <taxon>Eukaryota</taxon>
        <taxon>Sar</taxon>
        <taxon>Stramenopiles</taxon>
        <taxon>Ochrophyta</taxon>
        <taxon>Bacillariophyta</taxon>
        <taxon>Bacillariophyceae</taxon>
        <taxon>Bacillariophycidae</taxon>
        <taxon>Naviculales</taxon>
        <taxon>Phaeodactylaceae</taxon>
        <taxon>Phaeodactylum</taxon>
    </lineage>
</organism>